<comment type="caution">
    <text evidence="11">The sequence shown here is derived from an EMBL/GenBank/DDBJ whole genome shotgun (WGS) entry which is preliminary data.</text>
</comment>
<name>A0ABV6C4I5_9ACTN</name>
<evidence type="ECO:0000256" key="6">
    <source>
        <dbReference type="ARBA" id="ARBA00022840"/>
    </source>
</evidence>
<evidence type="ECO:0000256" key="5">
    <source>
        <dbReference type="ARBA" id="ARBA00022741"/>
    </source>
</evidence>
<evidence type="ECO:0000313" key="11">
    <source>
        <dbReference type="EMBL" id="MFC0081162.1"/>
    </source>
</evidence>
<keyword evidence="5" id="KW-0547">Nucleotide-binding</keyword>
<reference evidence="11 12" key="1">
    <citation type="submission" date="2024-09" db="EMBL/GenBank/DDBJ databases">
        <authorList>
            <person name="Sun Q."/>
            <person name="Mori K."/>
        </authorList>
    </citation>
    <scope>NUCLEOTIDE SEQUENCE [LARGE SCALE GENOMIC DNA]</scope>
    <source>
        <strain evidence="11 12">JCM 15389</strain>
    </source>
</reference>
<dbReference type="EC" id="7.6.2.13" evidence="8"/>
<organism evidence="11 12">
    <name type="scientific">Aciditerrimonas ferrireducens</name>
    <dbReference type="NCBI Taxonomy" id="667306"/>
    <lineage>
        <taxon>Bacteria</taxon>
        <taxon>Bacillati</taxon>
        <taxon>Actinomycetota</taxon>
        <taxon>Acidimicrobiia</taxon>
        <taxon>Acidimicrobiales</taxon>
        <taxon>Acidimicrobiaceae</taxon>
        <taxon>Aciditerrimonas</taxon>
    </lineage>
</organism>
<dbReference type="GO" id="GO:0005524">
    <property type="term" value="F:ATP binding"/>
    <property type="evidence" value="ECO:0007669"/>
    <property type="project" value="UniProtKB-KW"/>
</dbReference>
<dbReference type="InterPro" id="IPR017871">
    <property type="entry name" value="ABC_transporter-like_CS"/>
</dbReference>
<evidence type="ECO:0000259" key="10">
    <source>
        <dbReference type="PROSITE" id="PS50893"/>
    </source>
</evidence>
<keyword evidence="12" id="KW-1185">Reference proteome</keyword>
<evidence type="ECO:0000256" key="1">
    <source>
        <dbReference type="ARBA" id="ARBA00004417"/>
    </source>
</evidence>
<dbReference type="Gene3D" id="3.40.50.300">
    <property type="entry name" value="P-loop containing nucleotide triphosphate hydrolases"/>
    <property type="match status" value="2"/>
</dbReference>
<dbReference type="EMBL" id="JBHLYQ010000018">
    <property type="protein sequence ID" value="MFC0081162.1"/>
    <property type="molecule type" value="Genomic_DNA"/>
</dbReference>
<dbReference type="CDD" id="cd03215">
    <property type="entry name" value="ABC_Carb_Monos_II"/>
    <property type="match status" value="1"/>
</dbReference>
<evidence type="ECO:0000256" key="4">
    <source>
        <dbReference type="ARBA" id="ARBA00019459"/>
    </source>
</evidence>
<protein>
    <recommendedName>
        <fullName evidence="4">Autoinducer 2 import ATP-binding protein LsrA</fullName>
        <ecNumber evidence="8">7.6.2.13</ecNumber>
    </recommendedName>
</protein>
<evidence type="ECO:0000256" key="8">
    <source>
        <dbReference type="ARBA" id="ARBA00023798"/>
    </source>
</evidence>
<gene>
    <name evidence="11" type="ORF">ACFFRE_03170</name>
</gene>
<dbReference type="SUPFAM" id="SSF52540">
    <property type="entry name" value="P-loop containing nucleoside triphosphate hydrolases"/>
    <property type="match status" value="2"/>
</dbReference>
<evidence type="ECO:0000313" key="12">
    <source>
        <dbReference type="Proteomes" id="UP001589788"/>
    </source>
</evidence>
<dbReference type="Proteomes" id="UP001589788">
    <property type="component" value="Unassembled WGS sequence"/>
</dbReference>
<comment type="similarity">
    <text evidence="2">Belongs to the ABC transporter superfamily. AI-2 autoinducer porter (TC 3.A.1.2.8) family.</text>
</comment>
<dbReference type="InterPro" id="IPR003439">
    <property type="entry name" value="ABC_transporter-like_ATP-bd"/>
</dbReference>
<dbReference type="InterPro" id="IPR027417">
    <property type="entry name" value="P-loop_NTPase"/>
</dbReference>
<comment type="function">
    <text evidence="7">Part of the ABC transporter complex LsrABCD involved in autoinducer 2 (AI-2) import. Responsible for energy coupling to the transport system.</text>
</comment>
<dbReference type="CDD" id="cd03216">
    <property type="entry name" value="ABC_Carb_Monos_I"/>
    <property type="match status" value="1"/>
</dbReference>
<dbReference type="SMART" id="SM00382">
    <property type="entry name" value="AAA"/>
    <property type="match status" value="1"/>
</dbReference>
<keyword evidence="6 11" id="KW-0067">ATP-binding</keyword>
<proteinExistence type="inferred from homology"/>
<dbReference type="PANTHER" id="PTHR43790:SF2">
    <property type="entry name" value="AUTOINDUCER 2 IMPORT ATP-BINDING PROTEIN LSRA"/>
    <property type="match status" value="1"/>
</dbReference>
<evidence type="ECO:0000256" key="2">
    <source>
        <dbReference type="ARBA" id="ARBA00009404"/>
    </source>
</evidence>
<comment type="subcellular location">
    <subcellularLocation>
        <location evidence="1">Cell inner membrane</location>
        <topology evidence="1">Peripheral membrane protein</topology>
    </subcellularLocation>
</comment>
<evidence type="ECO:0000256" key="3">
    <source>
        <dbReference type="ARBA" id="ARBA00011262"/>
    </source>
</evidence>
<dbReference type="PROSITE" id="PS50893">
    <property type="entry name" value="ABC_TRANSPORTER_2"/>
    <property type="match status" value="1"/>
</dbReference>
<dbReference type="InterPro" id="IPR003593">
    <property type="entry name" value="AAA+_ATPase"/>
</dbReference>
<evidence type="ECO:0000256" key="7">
    <source>
        <dbReference type="ARBA" id="ARBA00023747"/>
    </source>
</evidence>
<dbReference type="RefSeq" id="WP_377788143.1">
    <property type="nucleotide sequence ID" value="NZ_JBHLYQ010000018.1"/>
</dbReference>
<dbReference type="PANTHER" id="PTHR43790">
    <property type="entry name" value="CARBOHYDRATE TRANSPORT ATP-BINDING PROTEIN MG119-RELATED"/>
    <property type="match status" value="1"/>
</dbReference>
<feature type="domain" description="ABC transporter" evidence="10">
    <location>
        <begin position="1"/>
        <end position="527"/>
    </location>
</feature>
<dbReference type="Pfam" id="PF00005">
    <property type="entry name" value="ABC_tran"/>
    <property type="match status" value="2"/>
</dbReference>
<sequence>MRAAGLAKRFGDHVALKGVDLEVEAGEVVALLGENGSGKSTLVKILAGYHVPEPGGRLEVGGVPVPLPVPTGAYHELGLAFVFQDLGLASGLRVVENLFVGDRRHLGAGALRPISWGGELRRARQVLRHYQVDVDPRSLVRELTPTQQALVAIVRAAEELEAFRRHGADRGPGLLVLDEPTVFLPEDEKVFLFELVDRVTSRGTGVLFVSHDLVAVRQIARRAVILRDGAVVGTRMVAEVSDEELVGLISGQRRMGDAHEGHPATVRLPDQRQLAKADPGALDAGSVVLEARGVRGGHLAGLDLAVRRAEIVGVAGLLGSGSDEIPYALFGALSAVQGTVTVEGREVPLARLRPHHARRLGLALVPGDRKVQGAALSLPVHKNLLSLVTEHYFRGGALRHGTMRSVAARRCEEFRVHPRDPDADMATLSGGNQQKVVLAKWLELLPKVLLLHEPTQGVDVTTRAEIYRLMRSLKEQGLAILWVSNDYEELAEVSDRVLVCAAGRIVGELTGEELSRDQITSQVYLASALEQRGA</sequence>
<dbReference type="PROSITE" id="PS00211">
    <property type="entry name" value="ABC_TRANSPORTER_1"/>
    <property type="match status" value="1"/>
</dbReference>
<comment type="subunit">
    <text evidence="3">The complex is composed of two ATP-binding proteins (LsrA), two transmembrane proteins (LsrC and LsrD) and a solute-binding protein (LsrB).</text>
</comment>
<accession>A0ABV6C4I5</accession>
<dbReference type="InterPro" id="IPR050107">
    <property type="entry name" value="ABC_carbohydrate_import_ATPase"/>
</dbReference>
<evidence type="ECO:0000256" key="9">
    <source>
        <dbReference type="ARBA" id="ARBA00034076"/>
    </source>
</evidence>
<comment type="catalytic activity">
    <reaction evidence="9">
        <text>ATP + H2O + (2R,4S)-2-methyl-2,3,3,4-tetrahydroxytetrahydrofuran-[AI-2-binding protein]Side 1 = ADP + phosphate + (2R,4S)-2-methyl-2,3,3,4-tetrahydroxytetrahydrofuranSide 2 + [AI-2-binding protein]Side 1.</text>
        <dbReference type="EC" id="7.6.2.13"/>
    </reaction>
</comment>